<dbReference type="AlphaFoldDB" id="A0A2R4M6W0"/>
<accession>A0A2R4M6W0</accession>
<sequence length="71" mass="8351">MAWIWVVWRDGWATILWVQTVCFVRAFMGRLGHDAGVWSLLMRRCGDLSTFALNGRHEKHHLKLTRLWLSG</sequence>
<gene>
    <name evidence="1" type="ORF">DA792_18630</name>
</gene>
<proteinExistence type="predicted"/>
<dbReference type="EMBL" id="CP028475">
    <property type="protein sequence ID" value="AVW92858.1"/>
    <property type="molecule type" value="Genomic_DNA"/>
</dbReference>
<evidence type="ECO:0000313" key="2">
    <source>
        <dbReference type="Proteomes" id="UP000241447"/>
    </source>
</evidence>
<protein>
    <submittedName>
        <fullName evidence="1">Uncharacterized protein</fullName>
    </submittedName>
</protein>
<reference evidence="1 2" key="1">
    <citation type="submission" date="2018-03" db="EMBL/GenBank/DDBJ databases">
        <title>The Complete Genome of Celeribacter baekdonensis strain LH4, a Thiosulfate-Oxidizing Alphaproteobacterium Isolated from Gulf of Mexico Continental Slope Sediments.</title>
        <authorList>
            <person name="Flood B.E."/>
            <person name="Bailey J.V."/>
            <person name="Leprich D."/>
        </authorList>
    </citation>
    <scope>NUCLEOTIDE SEQUENCE [LARGE SCALE GENOMIC DNA]</scope>
    <source>
        <strain evidence="1 2">LH4</strain>
    </source>
</reference>
<dbReference type="KEGG" id="cbak:DA792_18630"/>
<name>A0A2R4M6W0_9RHOB</name>
<organism evidence="1 2">
    <name type="scientific">Celeribacter baekdonensis</name>
    <dbReference type="NCBI Taxonomy" id="875171"/>
    <lineage>
        <taxon>Bacteria</taxon>
        <taxon>Pseudomonadati</taxon>
        <taxon>Pseudomonadota</taxon>
        <taxon>Alphaproteobacteria</taxon>
        <taxon>Rhodobacterales</taxon>
        <taxon>Roseobacteraceae</taxon>
        <taxon>Celeribacter</taxon>
    </lineage>
</organism>
<evidence type="ECO:0000313" key="1">
    <source>
        <dbReference type="EMBL" id="AVW92858.1"/>
    </source>
</evidence>
<dbReference type="Proteomes" id="UP000241447">
    <property type="component" value="Chromosome"/>
</dbReference>